<dbReference type="SFLD" id="SFLDG01182">
    <property type="entry name" value="Prostaglandin_E_synthase_like"/>
    <property type="match status" value="1"/>
</dbReference>
<proteinExistence type="inferred from homology"/>
<evidence type="ECO:0000256" key="10">
    <source>
        <dbReference type="ARBA" id="ARBA00022989"/>
    </source>
</evidence>
<evidence type="ECO:0000256" key="9">
    <source>
        <dbReference type="ARBA" id="ARBA00022832"/>
    </source>
</evidence>
<dbReference type="PANTHER" id="PTHR12782:SF5">
    <property type="entry name" value="PROSTAGLANDIN E SYNTHASE 2"/>
    <property type="match status" value="1"/>
</dbReference>
<gene>
    <name evidence="20" type="ORF">HU200_008014</name>
</gene>
<name>A0A835FMA1_9POAL</name>
<dbReference type="OrthoDB" id="423541at2759"/>
<dbReference type="InterPro" id="IPR034335">
    <property type="entry name" value="PGES2_C"/>
</dbReference>
<comment type="caution">
    <text evidence="20">The sequence shown here is derived from an EMBL/GenBank/DDBJ whole genome shotgun (WGS) entry which is preliminary data.</text>
</comment>
<evidence type="ECO:0000259" key="19">
    <source>
        <dbReference type="PROSITE" id="PS50404"/>
    </source>
</evidence>
<dbReference type="SFLD" id="SFLDS00019">
    <property type="entry name" value="Glutathione_Transferase_(cytos"/>
    <property type="match status" value="1"/>
</dbReference>
<evidence type="ECO:0000313" key="20">
    <source>
        <dbReference type="EMBL" id="KAF8765972.1"/>
    </source>
</evidence>
<evidence type="ECO:0000256" key="18">
    <source>
        <dbReference type="ARBA" id="ARBA00037847"/>
    </source>
</evidence>
<dbReference type="CDD" id="cd03040">
    <property type="entry name" value="GST_N_mPGES2"/>
    <property type="match status" value="1"/>
</dbReference>
<evidence type="ECO:0000256" key="12">
    <source>
        <dbReference type="ARBA" id="ARBA00023136"/>
    </source>
</evidence>
<evidence type="ECO:0000256" key="5">
    <source>
        <dbReference type="ARBA" id="ARBA00022501"/>
    </source>
</evidence>
<keyword evidence="7" id="KW-0643">Prostaglandin biosynthesis</keyword>
<dbReference type="InterPro" id="IPR004045">
    <property type="entry name" value="Glutathione_S-Trfase_N"/>
</dbReference>
<evidence type="ECO:0000256" key="11">
    <source>
        <dbReference type="ARBA" id="ARBA00023098"/>
    </source>
</evidence>
<dbReference type="EMBL" id="JACEFO010000524">
    <property type="protein sequence ID" value="KAF8765972.1"/>
    <property type="molecule type" value="Genomic_DNA"/>
</dbReference>
<dbReference type="PROSITE" id="PS00195">
    <property type="entry name" value="GLUTAREDOXIN_1"/>
    <property type="match status" value="1"/>
</dbReference>
<comment type="catalytic activity">
    <reaction evidence="15">
        <text>prostaglandin H2 = (12S)-hydroxy-(5Z,8E,10E)-heptadecatrienoate + malonaldehyde</text>
        <dbReference type="Rhea" id="RHEA:48644"/>
        <dbReference type="ChEBI" id="CHEBI:57405"/>
        <dbReference type="ChEBI" id="CHEBI:90694"/>
        <dbReference type="ChEBI" id="CHEBI:566274"/>
    </reaction>
    <physiologicalReaction direction="left-to-right" evidence="15">
        <dbReference type="Rhea" id="RHEA:48645"/>
    </physiologicalReaction>
</comment>
<evidence type="ECO:0000256" key="4">
    <source>
        <dbReference type="ARBA" id="ARBA00019474"/>
    </source>
</evidence>
<comment type="subcellular location">
    <subcellularLocation>
        <location evidence="18">Endomembrane system</location>
        <topology evidence="18">Single-pass membrane protein</topology>
    </subcellularLocation>
</comment>
<reference evidence="20" key="1">
    <citation type="submission" date="2020-07" db="EMBL/GenBank/DDBJ databases">
        <title>Genome sequence and genetic diversity analysis of an under-domesticated orphan crop, white fonio (Digitaria exilis).</title>
        <authorList>
            <person name="Bennetzen J.L."/>
            <person name="Chen S."/>
            <person name="Ma X."/>
            <person name="Wang X."/>
            <person name="Yssel A.E.J."/>
            <person name="Chaluvadi S.R."/>
            <person name="Johnson M."/>
            <person name="Gangashetty P."/>
            <person name="Hamidou F."/>
            <person name="Sanogo M.D."/>
            <person name="Zwaenepoel A."/>
            <person name="Wallace J."/>
            <person name="Van De Peer Y."/>
            <person name="Van Deynze A."/>
        </authorList>
    </citation>
    <scope>NUCLEOTIDE SEQUENCE</scope>
    <source>
        <tissue evidence="20">Leaves</tissue>
    </source>
</reference>
<dbReference type="InterPro" id="IPR004046">
    <property type="entry name" value="GST_C"/>
</dbReference>
<dbReference type="Gene3D" id="3.40.30.10">
    <property type="entry name" value="Glutaredoxin"/>
    <property type="match status" value="1"/>
</dbReference>
<evidence type="ECO:0000256" key="16">
    <source>
        <dbReference type="ARBA" id="ARBA00023931"/>
    </source>
</evidence>
<evidence type="ECO:0000313" key="21">
    <source>
        <dbReference type="Proteomes" id="UP000636709"/>
    </source>
</evidence>
<dbReference type="InterPro" id="IPR034334">
    <property type="entry name" value="PGES2"/>
</dbReference>
<keyword evidence="6" id="KW-0444">Lipid biosynthesis</keyword>
<comment type="pathway">
    <text evidence="1">Lipid metabolism; prostaglandin biosynthesis.</text>
</comment>
<dbReference type="PROSITE" id="PS50404">
    <property type="entry name" value="GST_NTER"/>
    <property type="match status" value="1"/>
</dbReference>
<evidence type="ECO:0000256" key="14">
    <source>
        <dbReference type="ARBA" id="ARBA00023235"/>
    </source>
</evidence>
<dbReference type="SUPFAM" id="SSF52833">
    <property type="entry name" value="Thioredoxin-like"/>
    <property type="match status" value="1"/>
</dbReference>
<evidence type="ECO:0000256" key="17">
    <source>
        <dbReference type="ARBA" id="ARBA00031041"/>
    </source>
</evidence>
<organism evidence="20 21">
    <name type="scientific">Digitaria exilis</name>
    <dbReference type="NCBI Taxonomy" id="1010633"/>
    <lineage>
        <taxon>Eukaryota</taxon>
        <taxon>Viridiplantae</taxon>
        <taxon>Streptophyta</taxon>
        <taxon>Embryophyta</taxon>
        <taxon>Tracheophyta</taxon>
        <taxon>Spermatophyta</taxon>
        <taxon>Magnoliopsida</taxon>
        <taxon>Liliopsida</taxon>
        <taxon>Poales</taxon>
        <taxon>Poaceae</taxon>
        <taxon>PACMAD clade</taxon>
        <taxon>Panicoideae</taxon>
        <taxon>Panicodae</taxon>
        <taxon>Paniceae</taxon>
        <taxon>Anthephorinae</taxon>
        <taxon>Digitaria</taxon>
    </lineage>
</organism>
<dbReference type="GO" id="GO:0012505">
    <property type="term" value="C:endomembrane system"/>
    <property type="evidence" value="ECO:0007669"/>
    <property type="project" value="UniProtKB-SubCell"/>
</dbReference>
<dbReference type="InterPro" id="IPR036249">
    <property type="entry name" value="Thioredoxin-like_sf"/>
</dbReference>
<dbReference type="Pfam" id="PF00043">
    <property type="entry name" value="GST_C"/>
    <property type="match status" value="1"/>
</dbReference>
<dbReference type="SUPFAM" id="SSF47616">
    <property type="entry name" value="GST C-terminal domain-like"/>
    <property type="match status" value="1"/>
</dbReference>
<keyword evidence="14" id="KW-0413">Isomerase</keyword>
<keyword evidence="21" id="KW-1185">Reference proteome</keyword>
<dbReference type="GO" id="GO:0005739">
    <property type="term" value="C:mitochondrion"/>
    <property type="evidence" value="ECO:0007669"/>
    <property type="project" value="TreeGrafter"/>
</dbReference>
<sequence>MRSLRSAQTLAFRSLSSVRPLHGAVPPAAAGARSCASLVPPPRLPPPSSRIVPPGVAGAVSFSLTFATLAAAEAKAKERPPTDLLPQNVVLYQYQACPFCNKVRAFLDYHDIPYKVVEVNPLSKKEIKWSDYKKVPILTVDGEQLVDSSDIINILQRRIRPDDDLTNEDEAKWRRWVDEHLVHILSPNIYRTTSEALESFDYISKHGNLIKSQLCSVYPSVNPFISYFEFRGNFSFTERFAVKYAGAAAMYMVSKKLKKKYNITDERASLYEAANTWVEALDGRDFLGGSKPNLADLAVFGVLRPIRYLRSGKDMVENTKIGDWYQRMEDAVGEPSRIQE</sequence>
<evidence type="ECO:0000256" key="3">
    <source>
        <dbReference type="ARBA" id="ARBA00012203"/>
    </source>
</evidence>
<keyword evidence="10" id="KW-1133">Transmembrane helix</keyword>
<comment type="catalytic activity">
    <reaction evidence="16">
        <text>prostaglandin H2 = prostaglandin E2</text>
        <dbReference type="Rhea" id="RHEA:12893"/>
        <dbReference type="ChEBI" id="CHEBI:57405"/>
        <dbReference type="ChEBI" id="CHEBI:606564"/>
        <dbReference type="EC" id="5.3.99.3"/>
    </reaction>
    <physiologicalReaction direction="left-to-right" evidence="16">
        <dbReference type="Rhea" id="RHEA:12894"/>
    </physiologicalReaction>
</comment>
<protein>
    <recommendedName>
        <fullName evidence="4">Prostaglandin E synthase 2</fullName>
        <ecNumber evidence="3">5.3.99.3</ecNumber>
    </recommendedName>
    <alternativeName>
        <fullName evidence="17">Microsomal prostaglandin E synthase 2</fullName>
    </alternativeName>
</protein>
<dbReference type="Proteomes" id="UP000636709">
    <property type="component" value="Unassembled WGS sequence"/>
</dbReference>
<dbReference type="InterPro" id="IPR036282">
    <property type="entry name" value="Glutathione-S-Trfase_C_sf"/>
</dbReference>
<dbReference type="Gene3D" id="1.20.1050.10">
    <property type="match status" value="1"/>
</dbReference>
<dbReference type="GO" id="GO:0001516">
    <property type="term" value="P:prostaglandin biosynthetic process"/>
    <property type="evidence" value="ECO:0007669"/>
    <property type="project" value="UniProtKB-UniPathway"/>
</dbReference>
<dbReference type="PROSITE" id="PS51354">
    <property type="entry name" value="GLUTAREDOXIN_2"/>
    <property type="match status" value="1"/>
</dbReference>
<evidence type="ECO:0000256" key="6">
    <source>
        <dbReference type="ARBA" id="ARBA00022516"/>
    </source>
</evidence>
<keyword evidence="13" id="KW-0275">Fatty acid biosynthesis</keyword>
<dbReference type="PANTHER" id="PTHR12782">
    <property type="entry name" value="MICROSOMAL PROSTAGLANDIN E SYNTHASE-2"/>
    <property type="match status" value="1"/>
</dbReference>
<keyword evidence="5" id="KW-0644">Prostaglandin metabolism</keyword>
<evidence type="ECO:0000256" key="13">
    <source>
        <dbReference type="ARBA" id="ARBA00023160"/>
    </source>
</evidence>
<dbReference type="CDD" id="cd03197">
    <property type="entry name" value="GST_C_mPGES2"/>
    <property type="match status" value="1"/>
</dbReference>
<keyword evidence="9" id="KW-0276">Fatty acid metabolism</keyword>
<comment type="similarity">
    <text evidence="2">Belongs to the GST superfamily.</text>
</comment>
<evidence type="ECO:0000256" key="8">
    <source>
        <dbReference type="ARBA" id="ARBA00022692"/>
    </source>
</evidence>
<keyword evidence="11" id="KW-0443">Lipid metabolism</keyword>
<dbReference type="SFLD" id="SFLDG01203">
    <property type="entry name" value="Prostaglandin_E_synthase_like1"/>
    <property type="match status" value="1"/>
</dbReference>
<dbReference type="GO" id="GO:0050220">
    <property type="term" value="F:prostaglandin-E synthase activity"/>
    <property type="evidence" value="ECO:0007669"/>
    <property type="project" value="UniProtKB-EC"/>
</dbReference>
<evidence type="ECO:0000256" key="7">
    <source>
        <dbReference type="ARBA" id="ARBA00022585"/>
    </source>
</evidence>
<dbReference type="Pfam" id="PF13417">
    <property type="entry name" value="GST_N_3"/>
    <property type="match status" value="1"/>
</dbReference>
<dbReference type="UniPathway" id="UPA00662"/>
<evidence type="ECO:0000256" key="1">
    <source>
        <dbReference type="ARBA" id="ARBA00004702"/>
    </source>
</evidence>
<keyword evidence="8" id="KW-0812">Transmembrane</keyword>
<keyword evidence="12" id="KW-0472">Membrane</keyword>
<evidence type="ECO:0000256" key="15">
    <source>
        <dbReference type="ARBA" id="ARBA00023930"/>
    </source>
</evidence>
<dbReference type="EC" id="5.3.99.3" evidence="3"/>
<dbReference type="AlphaFoldDB" id="A0A835FMA1"/>
<evidence type="ECO:0000256" key="2">
    <source>
        <dbReference type="ARBA" id="ARBA00007409"/>
    </source>
</evidence>
<dbReference type="InterPro" id="IPR040079">
    <property type="entry name" value="Glutathione_S-Trfase"/>
</dbReference>
<dbReference type="InterPro" id="IPR011767">
    <property type="entry name" value="GLR_AS"/>
</dbReference>
<feature type="domain" description="GST N-terminal" evidence="19">
    <location>
        <begin position="87"/>
        <end position="163"/>
    </location>
</feature>
<accession>A0A835FMA1</accession>